<evidence type="ECO:0000256" key="2">
    <source>
        <dbReference type="ARBA" id="ARBA00009069"/>
    </source>
</evidence>
<feature type="domain" description="Svf1-like C-terminal" evidence="5">
    <location>
        <begin position="256"/>
        <end position="415"/>
    </location>
</feature>
<dbReference type="EMBL" id="CP015055">
    <property type="protein sequence ID" value="QGN14319.1"/>
    <property type="molecule type" value="Genomic_DNA"/>
</dbReference>
<dbReference type="PANTHER" id="PTHR47107">
    <property type="entry name" value="SVF1-LIKE PROTEIN YDR222W-RELATED"/>
    <property type="match status" value="1"/>
</dbReference>
<comment type="similarity">
    <text evidence="2">Belongs to the SVF1 family.</text>
</comment>
<dbReference type="InterPro" id="IPR033394">
    <property type="entry name" value="Svf1-like_C"/>
</dbReference>
<dbReference type="Pfam" id="PF17187">
    <property type="entry name" value="Svf1_C"/>
    <property type="match status" value="1"/>
</dbReference>
<dbReference type="InterPro" id="IPR051385">
    <property type="entry name" value="Ceramide-binding_SVF1"/>
</dbReference>
<evidence type="ECO:0000256" key="1">
    <source>
        <dbReference type="ARBA" id="ARBA00004496"/>
    </source>
</evidence>
<dbReference type="PANTHER" id="PTHR47107:SF1">
    <property type="entry name" value="CERAMIDE-BINDING PROTEIN SVF1-RELATED"/>
    <property type="match status" value="1"/>
</dbReference>
<dbReference type="Proteomes" id="UP000422736">
    <property type="component" value="Chromosome 2"/>
</dbReference>
<evidence type="ECO:0000313" key="7">
    <source>
        <dbReference type="Proteomes" id="UP000422736"/>
    </source>
</evidence>
<evidence type="ECO:0000256" key="3">
    <source>
        <dbReference type="ARBA" id="ARBA00022490"/>
    </source>
</evidence>
<name>A0ABX6ERH9_KLUMA</name>
<evidence type="ECO:0000313" key="6">
    <source>
        <dbReference type="EMBL" id="QGN14319.1"/>
    </source>
</evidence>
<evidence type="ECO:0000259" key="4">
    <source>
        <dbReference type="Pfam" id="PF08622"/>
    </source>
</evidence>
<feature type="domain" description="Svf1-like N-terminal" evidence="4">
    <location>
        <begin position="68"/>
        <end position="253"/>
    </location>
</feature>
<comment type="subcellular location">
    <subcellularLocation>
        <location evidence="1">Cytoplasm</location>
    </subcellularLocation>
</comment>
<protein>
    <submittedName>
        <fullName evidence="6">SVF1-like protein YDR222W</fullName>
    </submittedName>
</protein>
<sequence>MGYFKPVGSVPETEEIYEEICDVKEFGWKTCPKVDDAAEDHALGRTLTRVGILEASSMIMKRGTATKIETQSLYFCDSRTGYCGLIQMSNSVVLGGFHKSFELNIKLFNVDKGDQQHLEVCRNVKLKKPSIFQPMEVSNKDIRSVLKQKNRDETQTQNQAHGHGQDHCIGYLGVEGQVDDIEIHFEVKIGKGFKVKPDGRSFYSSTPIDGSPNIDRCVRHAFAPNCTGSGYISVGSQRIELLDVPMVIISAMQGLKPNNAAKAWNFAAFLSAKRCILCMEFTTPKEYGEQTVTITSDTDKTASQLRVYCGTAKSHNHVEHANKILDPETNIMYPNIIRIPLPNGDYEQFGPLVLFKRFDVLLEVPAVLRSIVEKVEGVNPQLYQFCQRAGESSASANTNANGNASGILLVETIFMTNTRESATKPLI</sequence>
<dbReference type="Pfam" id="PF08622">
    <property type="entry name" value="Svf1"/>
    <property type="match status" value="1"/>
</dbReference>
<reference evidence="6 7" key="2">
    <citation type="submission" date="2019-11" db="EMBL/GenBank/DDBJ databases">
        <authorList>
            <person name="Lu H."/>
        </authorList>
    </citation>
    <scope>NUCLEOTIDE SEQUENCE [LARGE SCALE GENOMIC DNA]</scope>
    <source>
        <strain evidence="6 7">FIM1</strain>
    </source>
</reference>
<proteinExistence type="inferred from homology"/>
<keyword evidence="3" id="KW-0963">Cytoplasm</keyword>
<reference evidence="6 7" key="1">
    <citation type="submission" date="2016-03" db="EMBL/GenBank/DDBJ databases">
        <title>How can Kluyveromyces marxianus grow so fast - potential evolutionary course in Saccharomyces Complex revealed by comparative genomics.</title>
        <authorList>
            <person name="Mo W."/>
            <person name="Lu W."/>
            <person name="Yang X."/>
            <person name="Qi J."/>
            <person name="Lv H."/>
        </authorList>
    </citation>
    <scope>NUCLEOTIDE SEQUENCE [LARGE SCALE GENOMIC DNA]</scope>
    <source>
        <strain evidence="6 7">FIM1</strain>
    </source>
</reference>
<gene>
    <name evidence="6" type="ORF">FIM1_976</name>
</gene>
<accession>A0ABX6ERH9</accession>
<dbReference type="InterPro" id="IPR013931">
    <property type="entry name" value="Svf1-like_N"/>
</dbReference>
<evidence type="ECO:0000259" key="5">
    <source>
        <dbReference type="Pfam" id="PF17187"/>
    </source>
</evidence>
<organism evidence="6 7">
    <name type="scientific">Kluyveromyces marxianus</name>
    <name type="common">Yeast</name>
    <name type="synonym">Candida kefyr</name>
    <dbReference type="NCBI Taxonomy" id="4911"/>
    <lineage>
        <taxon>Eukaryota</taxon>
        <taxon>Fungi</taxon>
        <taxon>Dikarya</taxon>
        <taxon>Ascomycota</taxon>
        <taxon>Saccharomycotina</taxon>
        <taxon>Saccharomycetes</taxon>
        <taxon>Saccharomycetales</taxon>
        <taxon>Saccharomycetaceae</taxon>
        <taxon>Kluyveromyces</taxon>
    </lineage>
</organism>
<keyword evidence="7" id="KW-1185">Reference proteome</keyword>